<reference evidence="1" key="2">
    <citation type="journal article" date="2015" name="Data Brief">
        <title>Shoot transcriptome of the giant reed, Arundo donax.</title>
        <authorList>
            <person name="Barrero R.A."/>
            <person name="Guerrero F.D."/>
            <person name="Moolhuijzen P."/>
            <person name="Goolsby J.A."/>
            <person name="Tidwell J."/>
            <person name="Bellgard S.E."/>
            <person name="Bellgard M.I."/>
        </authorList>
    </citation>
    <scope>NUCLEOTIDE SEQUENCE</scope>
    <source>
        <tissue evidence="1">Shoot tissue taken approximately 20 cm above the soil surface</tissue>
    </source>
</reference>
<accession>A0A0A9E0I7</accession>
<sequence>MFQSFHRKLDKLHNPCIRCIDHTRYFNKPSQKVL</sequence>
<name>A0A0A9E0I7_ARUDO</name>
<evidence type="ECO:0000313" key="1">
    <source>
        <dbReference type="EMBL" id="JAD92498.1"/>
    </source>
</evidence>
<dbReference type="AlphaFoldDB" id="A0A0A9E0I7"/>
<proteinExistence type="predicted"/>
<reference evidence="1" key="1">
    <citation type="submission" date="2014-09" db="EMBL/GenBank/DDBJ databases">
        <authorList>
            <person name="Magalhaes I.L.F."/>
            <person name="Oliveira U."/>
            <person name="Santos F.R."/>
            <person name="Vidigal T.H.D.A."/>
            <person name="Brescovit A.D."/>
            <person name="Santos A.J."/>
        </authorList>
    </citation>
    <scope>NUCLEOTIDE SEQUENCE</scope>
    <source>
        <tissue evidence="1">Shoot tissue taken approximately 20 cm above the soil surface</tissue>
    </source>
</reference>
<dbReference type="EMBL" id="GBRH01205397">
    <property type="protein sequence ID" value="JAD92498.1"/>
    <property type="molecule type" value="Transcribed_RNA"/>
</dbReference>
<organism evidence="1">
    <name type="scientific">Arundo donax</name>
    <name type="common">Giant reed</name>
    <name type="synonym">Donax arundinaceus</name>
    <dbReference type="NCBI Taxonomy" id="35708"/>
    <lineage>
        <taxon>Eukaryota</taxon>
        <taxon>Viridiplantae</taxon>
        <taxon>Streptophyta</taxon>
        <taxon>Embryophyta</taxon>
        <taxon>Tracheophyta</taxon>
        <taxon>Spermatophyta</taxon>
        <taxon>Magnoliopsida</taxon>
        <taxon>Liliopsida</taxon>
        <taxon>Poales</taxon>
        <taxon>Poaceae</taxon>
        <taxon>PACMAD clade</taxon>
        <taxon>Arundinoideae</taxon>
        <taxon>Arundineae</taxon>
        <taxon>Arundo</taxon>
    </lineage>
</organism>
<protein>
    <submittedName>
        <fullName evidence="1">Uncharacterized protein</fullName>
    </submittedName>
</protein>